<evidence type="ECO:0000256" key="1">
    <source>
        <dbReference type="SAM" id="Phobius"/>
    </source>
</evidence>
<dbReference type="PeptideAtlas" id="Q9XXL6"/>
<dbReference type="AGR" id="WB:WBGene00014183"/>
<dbReference type="eggNOG" id="ENOG502TJED">
    <property type="taxonomic scope" value="Eukaryota"/>
</dbReference>
<dbReference type="WormBase" id="ZK1025.3">
    <property type="protein sequence ID" value="CE23491"/>
    <property type="gene ID" value="WBGene00014183"/>
</dbReference>
<gene>
    <name evidence="3" type="ORF">CELE_ZK1025.3</name>
    <name evidence="3 5" type="ORF">ZK1025.3</name>
</gene>
<accession>Q9XXL6</accession>
<dbReference type="GeneID" id="191492"/>
<feature type="transmembrane region" description="Helical" evidence="1">
    <location>
        <begin position="21"/>
        <end position="41"/>
    </location>
</feature>
<dbReference type="InterPro" id="IPR006342">
    <property type="entry name" value="FkbM_mtfrase"/>
</dbReference>
<dbReference type="HOGENOM" id="CLU_054633_1_0_1"/>
<evidence type="ECO:0007829" key="6">
    <source>
        <dbReference type="PeptideAtlas" id="Q9XXL6"/>
    </source>
</evidence>
<proteinExistence type="evidence at protein level"/>
<dbReference type="AlphaFoldDB" id="Q9XXL6"/>
<dbReference type="EMBL" id="BX284601">
    <property type="protein sequence ID" value="CAA18370.1"/>
    <property type="molecule type" value="Genomic_DNA"/>
</dbReference>
<dbReference type="OrthoDB" id="10006218at2759"/>
<dbReference type="PaxDb" id="6239-ZK1025.3.1"/>
<protein>
    <submittedName>
        <fullName evidence="3">Methyltransferase FkbM domain-containing protein</fullName>
    </submittedName>
</protein>
<dbReference type="Proteomes" id="UP000001940">
    <property type="component" value="Chromosome I"/>
</dbReference>
<feature type="domain" description="Methyltransferase FkbM" evidence="2">
    <location>
        <begin position="99"/>
        <end position="309"/>
    </location>
</feature>
<dbReference type="STRING" id="6239.ZK1025.3.1"/>
<keyword evidence="3" id="KW-0808">Transferase</keyword>
<dbReference type="InParanoid" id="Q9XXL6"/>
<dbReference type="RefSeq" id="NP_492928.1">
    <property type="nucleotide sequence ID" value="NM_060527.4"/>
</dbReference>
<dbReference type="PANTHER" id="PTHR22989">
    <property type="entry name" value="UNCHARACTERIZED DUF13 C.ELEGANS"/>
    <property type="match status" value="1"/>
</dbReference>
<dbReference type="Bgee" id="WBGene00014183">
    <property type="expression patterns" value="Expressed in larva and 2 other cell types or tissues"/>
</dbReference>
<dbReference type="UCSC" id="ZK1025.3.2">
    <property type="organism name" value="c. elegans"/>
</dbReference>
<dbReference type="KEGG" id="cel:CELE_ZK1025.3"/>
<dbReference type="PANTHER" id="PTHR22989:SF7">
    <property type="entry name" value="METHYLTRANSFERASE FKBM DOMAIN-CONTAINING PROTEIN"/>
    <property type="match status" value="1"/>
</dbReference>
<keyword evidence="1" id="KW-0812">Transmembrane</keyword>
<dbReference type="PIR" id="T27656">
    <property type="entry name" value="T27656"/>
</dbReference>
<evidence type="ECO:0000259" key="2">
    <source>
        <dbReference type="Pfam" id="PF05050"/>
    </source>
</evidence>
<dbReference type="FunCoup" id="Q9XXL6">
    <property type="interactions" value="11"/>
</dbReference>
<keyword evidence="3" id="KW-0489">Methyltransferase</keyword>
<dbReference type="GO" id="GO:0008168">
    <property type="term" value="F:methyltransferase activity"/>
    <property type="evidence" value="ECO:0007669"/>
    <property type="project" value="UniProtKB-KW"/>
</dbReference>
<keyword evidence="6" id="KW-1267">Proteomics identification</keyword>
<evidence type="ECO:0000313" key="5">
    <source>
        <dbReference type="WormBase" id="ZK1025.3"/>
    </source>
</evidence>
<keyword evidence="1" id="KW-0472">Membrane</keyword>
<sequence>MLPYSRFDKLRLTERLPMRSLPRLILFGALVFVVFMLYSNYNDKKPLKEENELNVFKWAPPPVRHDTARNLTSYKSSPLFDAYYNCVYPKLRPLKGKYVEFFDEFSSLTEECDNLKAYNALDIRHVYNKDETKYIALPRNQSQLLTMVTLGIGHDIMGEISLKELHPNTQFYGADPSPEVNKILYEDKLGGKYYRYAVSGETGVQKSSIYTEQKEELAYRTETTEHIAVDYFFKYILNKSLIDILWIDVEQNEFPIMEQLHRNGAIDNAGVTICQMNIEVHSGVFEQPIGEKQMFHDFVWRVLEDRRYIMLRSYYADPFIRTFMINVGDEECRNPLLE</sequence>
<dbReference type="PhylomeDB" id="Q9XXL6"/>
<reference evidence="3 4" key="1">
    <citation type="journal article" date="1998" name="Science">
        <title>Genome sequence of the nematode C. elegans: a platform for investigating biology.</title>
        <authorList>
            <consortium name="The C. elegans sequencing consortium"/>
            <person name="Sulson J.E."/>
            <person name="Waterston R."/>
        </authorList>
    </citation>
    <scope>NUCLEOTIDE SEQUENCE [LARGE SCALE GENOMIC DNA]</scope>
    <source>
        <strain evidence="3 4">Bristol N2</strain>
    </source>
</reference>
<evidence type="ECO:0000313" key="3">
    <source>
        <dbReference type="EMBL" id="CAA18370.1"/>
    </source>
</evidence>
<organism evidence="3 4">
    <name type="scientific">Caenorhabditis elegans</name>
    <dbReference type="NCBI Taxonomy" id="6239"/>
    <lineage>
        <taxon>Eukaryota</taxon>
        <taxon>Metazoa</taxon>
        <taxon>Ecdysozoa</taxon>
        <taxon>Nematoda</taxon>
        <taxon>Chromadorea</taxon>
        <taxon>Rhabditida</taxon>
        <taxon>Rhabditina</taxon>
        <taxon>Rhabditomorpha</taxon>
        <taxon>Rhabditoidea</taxon>
        <taxon>Rhabditidae</taxon>
        <taxon>Peloderinae</taxon>
        <taxon>Caenorhabditis</taxon>
    </lineage>
</organism>
<dbReference type="Pfam" id="PF05050">
    <property type="entry name" value="Methyltransf_21"/>
    <property type="match status" value="1"/>
</dbReference>
<dbReference type="SMR" id="Q9XXL6"/>
<keyword evidence="4" id="KW-1185">Reference proteome</keyword>
<dbReference type="GO" id="GO:0032259">
    <property type="term" value="P:methylation"/>
    <property type="evidence" value="ECO:0007669"/>
    <property type="project" value="UniProtKB-KW"/>
</dbReference>
<evidence type="ECO:0000313" key="4">
    <source>
        <dbReference type="Proteomes" id="UP000001940"/>
    </source>
</evidence>
<keyword evidence="1" id="KW-1133">Transmembrane helix</keyword>
<dbReference type="CTD" id="191492"/>
<name>Q9XXL6_CAEEL</name>